<dbReference type="AlphaFoldDB" id="A0A937XG44"/>
<reference evidence="3" key="1">
    <citation type="submission" date="2019-03" db="EMBL/GenBank/DDBJ databases">
        <title>Lake Tanganyika Metagenome-Assembled Genomes (MAGs).</title>
        <authorList>
            <person name="Tran P."/>
        </authorList>
    </citation>
    <scope>NUCLEOTIDE SEQUENCE</scope>
    <source>
        <strain evidence="3">K_DeepCast_150m_m2_040</strain>
    </source>
</reference>
<keyword evidence="2" id="KW-0472">Membrane</keyword>
<dbReference type="InterPro" id="IPR005362">
    <property type="entry name" value="UPF0164"/>
</dbReference>
<evidence type="ECO:0000313" key="4">
    <source>
        <dbReference type="Proteomes" id="UP000779900"/>
    </source>
</evidence>
<comment type="caution">
    <text evidence="3">The sequence shown here is derived from an EMBL/GenBank/DDBJ whole genome shotgun (WGS) entry which is preliminary data.</text>
</comment>
<dbReference type="Pfam" id="PF03687">
    <property type="entry name" value="UPF0164"/>
    <property type="match status" value="1"/>
</dbReference>
<accession>A0A937XG44</accession>
<evidence type="ECO:0000313" key="3">
    <source>
        <dbReference type="EMBL" id="MBM3331411.1"/>
    </source>
</evidence>
<gene>
    <name evidence="3" type="ORF">FJY68_06100</name>
</gene>
<proteinExistence type="inferred from homology"/>
<keyword evidence="2" id="KW-1133">Transmembrane helix</keyword>
<name>A0A937XG44_UNCW3</name>
<comment type="similarity">
    <text evidence="1">Belongs to the UPF0164 family.</text>
</comment>
<keyword evidence="2" id="KW-0812">Transmembrane</keyword>
<protein>
    <submittedName>
        <fullName evidence="3">PorV/PorQ family protein</fullName>
    </submittedName>
</protein>
<organism evidence="3 4">
    <name type="scientific">candidate division WOR-3 bacterium</name>
    <dbReference type="NCBI Taxonomy" id="2052148"/>
    <lineage>
        <taxon>Bacteria</taxon>
        <taxon>Bacteria division WOR-3</taxon>
    </lineage>
</organism>
<feature type="transmembrane region" description="Helical" evidence="2">
    <location>
        <begin position="20"/>
        <end position="39"/>
    </location>
</feature>
<dbReference type="NCBIfam" id="NF033709">
    <property type="entry name" value="PorV_fam"/>
    <property type="match status" value="1"/>
</dbReference>
<evidence type="ECO:0000256" key="1">
    <source>
        <dbReference type="ARBA" id="ARBA00005846"/>
    </source>
</evidence>
<evidence type="ECO:0000256" key="2">
    <source>
        <dbReference type="SAM" id="Phobius"/>
    </source>
</evidence>
<sequence length="357" mass="38818">MTNTEPEARNPKPLARRVPILFSVLALLASLAVPSFAVFTKIGMAGLPFLKIGVGRCAGMGGAFVAVADDATAAFWNPAGLALLQKRSAVVNHIDWVADINHEYLSIVMPTKVGNFGVSVTALSLGGFEETTVDTFQGTGRTFTGSDLAAGVSYARMFTDKLCFGLTAKVVSEQVWDVGAAGAAFDFGVHYNTGWRNLRLAMAIVNFGPDLKYSGGLLDFTHEPGWSWPWSREPIPGTYLTETFPLPVTFRFGVAYDFFRNDNSYLTAAADLNHFNDVNEKVNVGFEYNHRPVSLRAGYILNTDFNYARDVGWTTGLSAGAGFRFTPVAGLGLNFDYNYRDLGRLGGSHRVTLSLDF</sequence>
<dbReference type="Proteomes" id="UP000779900">
    <property type="component" value="Unassembled WGS sequence"/>
</dbReference>
<dbReference type="Gene3D" id="2.40.160.60">
    <property type="entry name" value="Outer membrane protein transport protein (OMPP1/FadL/TodX)"/>
    <property type="match status" value="1"/>
</dbReference>
<dbReference type="EMBL" id="VGIR01000028">
    <property type="protein sequence ID" value="MBM3331411.1"/>
    <property type="molecule type" value="Genomic_DNA"/>
</dbReference>
<dbReference type="SUPFAM" id="SSF56935">
    <property type="entry name" value="Porins"/>
    <property type="match status" value="1"/>
</dbReference>